<dbReference type="FunCoup" id="A0A066VXQ5">
    <property type="interactions" value="44"/>
</dbReference>
<gene>
    <name evidence="13" type="ORF">K437DRAFT_256221</name>
</gene>
<accession>A0A066VXQ5</accession>
<feature type="repeat" description="Solcar" evidence="10">
    <location>
        <begin position="252"/>
        <end position="348"/>
    </location>
</feature>
<keyword evidence="7" id="KW-1133">Transmembrane helix</keyword>
<keyword evidence="14" id="KW-1185">Reference proteome</keyword>
<evidence type="ECO:0000256" key="12">
    <source>
        <dbReference type="SAM" id="MobiDB-lite"/>
    </source>
</evidence>
<dbReference type="SUPFAM" id="SSF103506">
    <property type="entry name" value="Mitochondrial carrier"/>
    <property type="match status" value="1"/>
</dbReference>
<reference evidence="13 14" key="1">
    <citation type="submission" date="2014-05" db="EMBL/GenBank/DDBJ databases">
        <title>Draft genome sequence of a rare smut relative, Tilletiaria anomala UBC 951.</title>
        <authorList>
            <consortium name="DOE Joint Genome Institute"/>
            <person name="Toome M."/>
            <person name="Kuo A."/>
            <person name="Henrissat B."/>
            <person name="Lipzen A."/>
            <person name="Tritt A."/>
            <person name="Yoshinaga Y."/>
            <person name="Zane M."/>
            <person name="Barry K."/>
            <person name="Grigoriev I.V."/>
            <person name="Spatafora J.W."/>
            <person name="Aimea M.C."/>
        </authorList>
    </citation>
    <scope>NUCLEOTIDE SEQUENCE [LARGE SCALE GENOMIC DNA]</scope>
    <source>
        <strain evidence="13 14">UBC 951</strain>
    </source>
</reference>
<name>A0A066VXQ5_TILAU</name>
<keyword evidence="5" id="KW-0677">Repeat</keyword>
<organism evidence="13 14">
    <name type="scientific">Tilletiaria anomala (strain ATCC 24038 / CBS 436.72 / UBC 951)</name>
    <dbReference type="NCBI Taxonomy" id="1037660"/>
    <lineage>
        <taxon>Eukaryota</taxon>
        <taxon>Fungi</taxon>
        <taxon>Dikarya</taxon>
        <taxon>Basidiomycota</taxon>
        <taxon>Ustilaginomycotina</taxon>
        <taxon>Exobasidiomycetes</taxon>
        <taxon>Georgefischeriales</taxon>
        <taxon>Tilletiariaceae</taxon>
        <taxon>Tilletiaria</taxon>
    </lineage>
</organism>
<feature type="repeat" description="Solcar" evidence="10">
    <location>
        <begin position="27"/>
        <end position="125"/>
    </location>
</feature>
<dbReference type="GeneID" id="25264368"/>
<dbReference type="InParanoid" id="A0A066VXQ5"/>
<dbReference type="OMA" id="GFYDPMR"/>
<evidence type="ECO:0000256" key="10">
    <source>
        <dbReference type="PROSITE-ProRule" id="PRU00282"/>
    </source>
</evidence>
<dbReference type="EMBL" id="JMSN01000036">
    <property type="protein sequence ID" value="KDN46261.1"/>
    <property type="molecule type" value="Genomic_DNA"/>
</dbReference>
<evidence type="ECO:0000256" key="5">
    <source>
        <dbReference type="ARBA" id="ARBA00022737"/>
    </source>
</evidence>
<dbReference type="AlphaFoldDB" id="A0A066VXQ5"/>
<evidence type="ECO:0000313" key="13">
    <source>
        <dbReference type="EMBL" id="KDN46261.1"/>
    </source>
</evidence>
<proteinExistence type="inferred from homology"/>
<dbReference type="PANTHER" id="PTHR45928:SF1">
    <property type="entry name" value="RE38146P"/>
    <property type="match status" value="1"/>
</dbReference>
<protein>
    <submittedName>
        <fullName evidence="13">Mitochondrial carrier</fullName>
    </submittedName>
</protein>
<evidence type="ECO:0000256" key="2">
    <source>
        <dbReference type="ARBA" id="ARBA00006375"/>
    </source>
</evidence>
<dbReference type="InterPro" id="IPR023395">
    <property type="entry name" value="MCP_dom_sf"/>
</dbReference>
<sequence length="356" mass="39050">MSLLPTSDAPLERASQTPPPPNKAVRVSTVESFVVGALAAMTAVTVTNPMEVCKTRMQLQGELQRVAVKNAAASPRLYNNALDCFSKTLRSEGIRGVQRGLGAAFVYQVLLNGSRLGFYEPFRRAINRAAGKDVKEVWAFGALLAGASSGVVGAMLGNPFFLVKARIQAYSPHVKIGKASHNYNGWIDGLKMVWKEEGVRGFGRGISAGVLRTAMGSTVQLPAYNWMKTYLVKLDPSANPYNPFTALAGKPNSFFTYLVSSIFSGLCVCAVMQPADTALTRMYNQPVRIDERGRSVGVLYRSPFDCLWQTAKAEGIIRGWYKGTTAHLLRIAPHTVLTLVMNEAYLRWYIQFKSPR</sequence>
<dbReference type="Gene3D" id="1.50.40.10">
    <property type="entry name" value="Mitochondrial carrier domain"/>
    <property type="match status" value="1"/>
</dbReference>
<keyword evidence="4 10" id="KW-0812">Transmembrane</keyword>
<evidence type="ECO:0000256" key="8">
    <source>
        <dbReference type="ARBA" id="ARBA00023128"/>
    </source>
</evidence>
<evidence type="ECO:0000256" key="7">
    <source>
        <dbReference type="ARBA" id="ARBA00022989"/>
    </source>
</evidence>
<dbReference type="PANTHER" id="PTHR45928">
    <property type="entry name" value="RE38146P"/>
    <property type="match status" value="1"/>
</dbReference>
<evidence type="ECO:0000256" key="3">
    <source>
        <dbReference type="ARBA" id="ARBA00022448"/>
    </source>
</evidence>
<keyword evidence="6" id="KW-0999">Mitochondrion inner membrane</keyword>
<feature type="repeat" description="Solcar" evidence="10">
    <location>
        <begin position="137"/>
        <end position="230"/>
    </location>
</feature>
<dbReference type="STRING" id="1037660.A0A066VXQ5"/>
<keyword evidence="9 10" id="KW-0472">Membrane</keyword>
<dbReference type="OrthoDB" id="6703404at2759"/>
<comment type="subcellular location">
    <subcellularLocation>
        <location evidence="1">Mitochondrion inner membrane</location>
        <topology evidence="1">Multi-pass membrane protein</topology>
    </subcellularLocation>
</comment>
<dbReference type="InterPro" id="IPR051508">
    <property type="entry name" value="Mito_Carrier_Antiporter"/>
</dbReference>
<feature type="region of interest" description="Disordered" evidence="12">
    <location>
        <begin position="1"/>
        <end position="23"/>
    </location>
</feature>
<dbReference type="InterPro" id="IPR018108">
    <property type="entry name" value="MCP_transmembrane"/>
</dbReference>
<dbReference type="RefSeq" id="XP_013243472.1">
    <property type="nucleotide sequence ID" value="XM_013388018.1"/>
</dbReference>
<dbReference type="PROSITE" id="PS50920">
    <property type="entry name" value="SOLCAR"/>
    <property type="match status" value="3"/>
</dbReference>
<evidence type="ECO:0000256" key="1">
    <source>
        <dbReference type="ARBA" id="ARBA00004448"/>
    </source>
</evidence>
<keyword evidence="8" id="KW-0496">Mitochondrion</keyword>
<evidence type="ECO:0000313" key="14">
    <source>
        <dbReference type="Proteomes" id="UP000027361"/>
    </source>
</evidence>
<evidence type="ECO:0000256" key="4">
    <source>
        <dbReference type="ARBA" id="ARBA00022692"/>
    </source>
</evidence>
<evidence type="ECO:0000256" key="6">
    <source>
        <dbReference type="ARBA" id="ARBA00022792"/>
    </source>
</evidence>
<keyword evidence="3 11" id="KW-0813">Transport</keyword>
<comment type="caution">
    <text evidence="13">The sequence shown here is derived from an EMBL/GenBank/DDBJ whole genome shotgun (WGS) entry which is preliminary data.</text>
</comment>
<comment type="similarity">
    <text evidence="2 11">Belongs to the mitochondrial carrier (TC 2.A.29) family.</text>
</comment>
<dbReference type="GO" id="GO:0005743">
    <property type="term" value="C:mitochondrial inner membrane"/>
    <property type="evidence" value="ECO:0007669"/>
    <property type="project" value="UniProtKB-SubCell"/>
</dbReference>
<evidence type="ECO:0000256" key="11">
    <source>
        <dbReference type="RuleBase" id="RU000488"/>
    </source>
</evidence>
<dbReference type="Pfam" id="PF00153">
    <property type="entry name" value="Mito_carr"/>
    <property type="match status" value="3"/>
</dbReference>
<dbReference type="HOGENOM" id="CLU_015166_14_3_1"/>
<evidence type="ECO:0000256" key="9">
    <source>
        <dbReference type="ARBA" id="ARBA00023136"/>
    </source>
</evidence>
<dbReference type="Proteomes" id="UP000027361">
    <property type="component" value="Unassembled WGS sequence"/>
</dbReference>